<comment type="similarity">
    <text evidence="1 2">Belongs to the UPF0102 family.</text>
</comment>
<dbReference type="PANTHER" id="PTHR34039">
    <property type="entry name" value="UPF0102 PROTEIN YRAN"/>
    <property type="match status" value="1"/>
</dbReference>
<organism evidence="3 4">
    <name type="scientific">Rugosimonospora acidiphila</name>
    <dbReference type="NCBI Taxonomy" id="556531"/>
    <lineage>
        <taxon>Bacteria</taxon>
        <taxon>Bacillati</taxon>
        <taxon>Actinomycetota</taxon>
        <taxon>Actinomycetes</taxon>
        <taxon>Micromonosporales</taxon>
        <taxon>Micromonosporaceae</taxon>
        <taxon>Rugosimonospora</taxon>
    </lineage>
</organism>
<keyword evidence="4" id="KW-1185">Reference proteome</keyword>
<dbReference type="InterPro" id="IPR011335">
    <property type="entry name" value="Restrct_endonuc-II-like"/>
</dbReference>
<evidence type="ECO:0000256" key="1">
    <source>
        <dbReference type="ARBA" id="ARBA00006738"/>
    </source>
</evidence>
<dbReference type="HAMAP" id="MF_00048">
    <property type="entry name" value="UPF0102"/>
    <property type="match status" value="1"/>
</dbReference>
<dbReference type="InterPro" id="IPR011856">
    <property type="entry name" value="tRNA_endonuc-like_dom_sf"/>
</dbReference>
<dbReference type="NCBIfam" id="TIGR00252">
    <property type="entry name" value="YraN family protein"/>
    <property type="match status" value="1"/>
</dbReference>
<evidence type="ECO:0000256" key="2">
    <source>
        <dbReference type="HAMAP-Rule" id="MF_00048"/>
    </source>
</evidence>
<name>A0ABP9RP15_9ACTN</name>
<dbReference type="Pfam" id="PF02021">
    <property type="entry name" value="UPF0102"/>
    <property type="match status" value="1"/>
</dbReference>
<accession>A0ABP9RP15</accession>
<dbReference type="PANTHER" id="PTHR34039:SF1">
    <property type="entry name" value="UPF0102 PROTEIN YRAN"/>
    <property type="match status" value="1"/>
</dbReference>
<dbReference type="NCBIfam" id="NF009150">
    <property type="entry name" value="PRK12497.1-3"/>
    <property type="match status" value="1"/>
</dbReference>
<dbReference type="CDD" id="cd20736">
    <property type="entry name" value="PoNe_Nuclease"/>
    <property type="match status" value="1"/>
</dbReference>
<comment type="caution">
    <text evidence="3">The sequence shown here is derived from an EMBL/GenBank/DDBJ whole genome shotgun (WGS) entry which is preliminary data.</text>
</comment>
<dbReference type="InterPro" id="IPR003509">
    <property type="entry name" value="UPF0102_YraN-like"/>
</dbReference>
<proteinExistence type="inferred from homology"/>
<evidence type="ECO:0000313" key="4">
    <source>
        <dbReference type="Proteomes" id="UP001501570"/>
    </source>
</evidence>
<reference evidence="4" key="1">
    <citation type="journal article" date="2019" name="Int. J. Syst. Evol. Microbiol.">
        <title>The Global Catalogue of Microorganisms (GCM) 10K type strain sequencing project: providing services to taxonomists for standard genome sequencing and annotation.</title>
        <authorList>
            <consortium name="The Broad Institute Genomics Platform"/>
            <consortium name="The Broad Institute Genome Sequencing Center for Infectious Disease"/>
            <person name="Wu L."/>
            <person name="Ma J."/>
        </authorList>
    </citation>
    <scope>NUCLEOTIDE SEQUENCE [LARGE SCALE GENOMIC DNA]</scope>
    <source>
        <strain evidence="4">JCM 18304</strain>
    </source>
</reference>
<dbReference type="Gene3D" id="3.40.1350.10">
    <property type="match status" value="1"/>
</dbReference>
<dbReference type="SUPFAM" id="SSF52980">
    <property type="entry name" value="Restriction endonuclease-like"/>
    <property type="match status" value="1"/>
</dbReference>
<sequence>MGAYGERVAVRHLLDQGMVLLARNWRCPSGEIDAILRDRDTVVFVEVKTRRGEGFGSPASAVGPAKVARLRRLAAQWLAETGIHSGEVRFDVVEVRTRRAGAAAVEHLRGAF</sequence>
<dbReference type="EMBL" id="BAABJQ010000004">
    <property type="protein sequence ID" value="GAA5181949.1"/>
    <property type="molecule type" value="Genomic_DNA"/>
</dbReference>
<protein>
    <recommendedName>
        <fullName evidence="2">UPF0102 protein GCM10023322_17790</fullName>
    </recommendedName>
</protein>
<gene>
    <name evidence="3" type="ORF">GCM10023322_17790</name>
</gene>
<evidence type="ECO:0000313" key="3">
    <source>
        <dbReference type="EMBL" id="GAA5181949.1"/>
    </source>
</evidence>
<dbReference type="NCBIfam" id="NF009154">
    <property type="entry name" value="PRK12497.3-3"/>
    <property type="match status" value="1"/>
</dbReference>
<dbReference type="Proteomes" id="UP001501570">
    <property type="component" value="Unassembled WGS sequence"/>
</dbReference>